<dbReference type="PANTHER" id="PTHR39430:SF1">
    <property type="entry name" value="PROTEASE"/>
    <property type="match status" value="1"/>
</dbReference>
<dbReference type="EMBL" id="CAJNOB010000048">
    <property type="protein sequence ID" value="CAF0703226.1"/>
    <property type="molecule type" value="Genomic_DNA"/>
</dbReference>
<evidence type="ECO:0000259" key="2">
    <source>
        <dbReference type="Pfam" id="PF02517"/>
    </source>
</evidence>
<proteinExistence type="predicted"/>
<gene>
    <name evidence="3" type="ORF">MPNT_520006</name>
</gene>
<dbReference type="GO" id="GO:0006508">
    <property type="term" value="P:proteolysis"/>
    <property type="evidence" value="ECO:0007669"/>
    <property type="project" value="UniProtKB-KW"/>
</dbReference>
<organism evidence="3 4">
    <name type="scientific">Candidatus Methylacidithermus pantelleriae</name>
    <dbReference type="NCBI Taxonomy" id="2744239"/>
    <lineage>
        <taxon>Bacteria</taxon>
        <taxon>Pseudomonadati</taxon>
        <taxon>Verrucomicrobiota</taxon>
        <taxon>Methylacidiphilae</taxon>
        <taxon>Methylacidiphilales</taxon>
        <taxon>Methylacidiphilaceae</taxon>
        <taxon>Candidatus Methylacidithermus</taxon>
    </lineage>
</organism>
<sequence length="351" mass="38096">MSRLALGNPPGIFLPRIFAGPPPEMRPPFPPVQPRNRTVVQARPRVGLTPYGKKAKEKLFLPLSMEATSAATSQRLRELGALVAYLGLSVAMGVLALPWVYAAFHPMFPQPPHRYLHRLILVALVGLFPLFRKKMGARSWPGEFFTLEPGWASEVGFGFFFGILFVAALLAEARSSGLPSPLHIPTVARILSLCVQAWGVALVEESFFRGVIAANLQRTLGTPSGLFGSATLFSLAHYIGHPGKAPWPKEGDVLQAWSACFGPLLDGAWWEPRALILFLAGLVLAAALFRTGRLWLSSGLHAGWVFALRLGEEMAGSTKPACFVLPLEVGTCLGLGICLLLLWLWKSGKSV</sequence>
<accession>A0A8J2BS10</accession>
<keyword evidence="4" id="KW-1185">Reference proteome</keyword>
<protein>
    <submittedName>
        <fullName evidence="3">Putative CAAX protease self-immunity</fullName>
    </submittedName>
</protein>
<feature type="transmembrane region" description="Helical" evidence="1">
    <location>
        <begin position="82"/>
        <end position="103"/>
    </location>
</feature>
<feature type="transmembrane region" description="Helical" evidence="1">
    <location>
        <begin position="190"/>
        <end position="208"/>
    </location>
</feature>
<keyword evidence="3" id="KW-0645">Protease</keyword>
<keyword evidence="3" id="KW-0378">Hydrolase</keyword>
<dbReference type="InterPro" id="IPR003675">
    <property type="entry name" value="Rce1/LyrA-like_dom"/>
</dbReference>
<dbReference type="Proteomes" id="UP000663859">
    <property type="component" value="Unassembled WGS sequence"/>
</dbReference>
<dbReference type="AlphaFoldDB" id="A0A8J2BS10"/>
<evidence type="ECO:0000313" key="4">
    <source>
        <dbReference type="Proteomes" id="UP000663859"/>
    </source>
</evidence>
<dbReference type="GO" id="GO:0080120">
    <property type="term" value="P:CAAX-box protein maturation"/>
    <property type="evidence" value="ECO:0007669"/>
    <property type="project" value="UniProtKB-ARBA"/>
</dbReference>
<comment type="caution">
    <text evidence="3">The sequence shown here is derived from an EMBL/GenBank/DDBJ whole genome shotgun (WGS) entry which is preliminary data.</text>
</comment>
<keyword evidence="1" id="KW-0812">Transmembrane</keyword>
<feature type="transmembrane region" description="Helical" evidence="1">
    <location>
        <begin position="115"/>
        <end position="131"/>
    </location>
</feature>
<evidence type="ECO:0000313" key="3">
    <source>
        <dbReference type="EMBL" id="CAF0703226.1"/>
    </source>
</evidence>
<keyword evidence="1" id="KW-0472">Membrane</keyword>
<evidence type="ECO:0000256" key="1">
    <source>
        <dbReference type="SAM" id="Phobius"/>
    </source>
</evidence>
<dbReference type="PANTHER" id="PTHR39430">
    <property type="entry name" value="MEMBRANE-ASSOCIATED PROTEASE-RELATED"/>
    <property type="match status" value="1"/>
</dbReference>
<keyword evidence="1" id="KW-1133">Transmembrane helix</keyword>
<reference evidence="3" key="1">
    <citation type="submission" date="2021-02" db="EMBL/GenBank/DDBJ databases">
        <authorList>
            <person name="Cremers G."/>
            <person name="Picone N."/>
        </authorList>
    </citation>
    <scope>NUCLEOTIDE SEQUENCE</scope>
    <source>
        <strain evidence="3">PQ17</strain>
    </source>
</reference>
<dbReference type="Pfam" id="PF02517">
    <property type="entry name" value="Rce1-like"/>
    <property type="match status" value="1"/>
</dbReference>
<name>A0A8J2BS10_9BACT</name>
<dbReference type="GO" id="GO:0004175">
    <property type="term" value="F:endopeptidase activity"/>
    <property type="evidence" value="ECO:0007669"/>
    <property type="project" value="UniProtKB-ARBA"/>
</dbReference>
<feature type="domain" description="CAAX prenyl protease 2/Lysostaphin resistance protein A-like" evidence="2">
    <location>
        <begin position="190"/>
        <end position="306"/>
    </location>
</feature>
<feature type="transmembrane region" description="Helical" evidence="1">
    <location>
        <begin position="323"/>
        <end position="345"/>
    </location>
</feature>
<feature type="transmembrane region" description="Helical" evidence="1">
    <location>
        <begin position="151"/>
        <end position="170"/>
    </location>
</feature>
<feature type="transmembrane region" description="Helical" evidence="1">
    <location>
        <begin position="272"/>
        <end position="289"/>
    </location>
</feature>